<dbReference type="Proteomes" id="UP000593734">
    <property type="component" value="Segment"/>
</dbReference>
<dbReference type="GeneID" id="65131125"/>
<dbReference type="KEGG" id="vg:65131125"/>
<evidence type="ECO:0000313" key="3">
    <source>
        <dbReference type="Proteomes" id="UP000593734"/>
    </source>
</evidence>
<reference evidence="2 3" key="1">
    <citation type="submission" date="2020-07" db="EMBL/GenBank/DDBJ databases">
        <title>Taxonomic proposal: Crassvirales, a new order of highly abundant and diverse bacterial viruses.</title>
        <authorList>
            <person name="Shkoporov A.N."/>
            <person name="Stockdale S.R."/>
            <person name="Guerin E."/>
            <person name="Ross R.P."/>
            <person name="Hill C."/>
        </authorList>
    </citation>
    <scope>NUCLEOTIDE SEQUENCE [LARGE SCALE GENOMIC DNA]</scope>
</reference>
<evidence type="ECO:0000256" key="1">
    <source>
        <dbReference type="SAM" id="MobiDB-lite"/>
    </source>
</evidence>
<feature type="region of interest" description="Disordered" evidence="1">
    <location>
        <begin position="1"/>
        <end position="31"/>
    </location>
</feature>
<protein>
    <submittedName>
        <fullName evidence="2">Transcriptional regulator</fullName>
    </submittedName>
</protein>
<organism evidence="2 3">
    <name type="scientific">uncultured phage cr6_1</name>
    <dbReference type="NCBI Taxonomy" id="2772085"/>
    <lineage>
        <taxon>Viruses</taxon>
        <taxon>Duplodnaviria</taxon>
        <taxon>Heunggongvirae</taxon>
        <taxon>Uroviricota</taxon>
        <taxon>Caudoviricetes</taxon>
        <taxon>Crassvirales</taxon>
        <taxon>Suoliviridae</taxon>
        <taxon>Bearivirinae</taxon>
        <taxon>Afonbuvirus</taxon>
        <taxon>Afonbuvirus faecalis</taxon>
    </lineage>
</organism>
<name>A0A7M1RS38_9CAUD</name>
<sequence>MKKIKIKPENRGKFNATKKKTGKTTEELTHSKNPVTRKRAIFALNAAKWNKGKKKKK</sequence>
<feature type="compositionally biased region" description="Basic and acidic residues" evidence="1">
    <location>
        <begin position="1"/>
        <end position="12"/>
    </location>
</feature>
<dbReference type="RefSeq" id="YP_010112645.1">
    <property type="nucleotide sequence ID" value="NC_055894.1"/>
</dbReference>
<dbReference type="EMBL" id="MT774401">
    <property type="protein sequence ID" value="QOR57193.1"/>
    <property type="molecule type" value="Genomic_DNA"/>
</dbReference>
<accession>A0A7M1RS38</accession>
<keyword evidence="3" id="KW-1185">Reference proteome</keyword>
<evidence type="ECO:0000313" key="2">
    <source>
        <dbReference type="EMBL" id="QOR57193.1"/>
    </source>
</evidence>
<proteinExistence type="predicted"/>